<keyword evidence="2 6" id="KW-0813">Transport</keyword>
<dbReference type="EMBL" id="CAACVJ010000002">
    <property type="protein sequence ID" value="VEP11327.1"/>
    <property type="molecule type" value="Genomic_DNA"/>
</dbReference>
<feature type="transmembrane region" description="Helical" evidence="6">
    <location>
        <begin position="103"/>
        <end position="124"/>
    </location>
</feature>
<keyword evidence="3 6" id="KW-0812">Transmembrane</keyword>
<evidence type="ECO:0000256" key="6">
    <source>
        <dbReference type="RuleBase" id="RU363058"/>
    </source>
</evidence>
<dbReference type="RefSeq" id="WP_144863771.1">
    <property type="nucleotide sequence ID" value="NZ_LR213773.1"/>
</dbReference>
<dbReference type="InterPro" id="IPR001204">
    <property type="entry name" value="Phos_transporter"/>
</dbReference>
<dbReference type="GO" id="GO:0016020">
    <property type="term" value="C:membrane"/>
    <property type="evidence" value="ECO:0007669"/>
    <property type="project" value="UniProtKB-SubCell"/>
</dbReference>
<feature type="transmembrane region" description="Helical" evidence="6">
    <location>
        <begin position="77"/>
        <end position="97"/>
    </location>
</feature>
<feature type="transmembrane region" description="Helical" evidence="6">
    <location>
        <begin position="381"/>
        <end position="403"/>
    </location>
</feature>
<evidence type="ECO:0000313" key="7">
    <source>
        <dbReference type="EMBL" id="VEP11327.1"/>
    </source>
</evidence>
<evidence type="ECO:0000256" key="1">
    <source>
        <dbReference type="ARBA" id="ARBA00004141"/>
    </source>
</evidence>
<sequence>MTIFLLACLAIYVAWNLGANDVANSMGTSVGSKAITLTQAIIIAGILEFAGAVIFGREVSATIASKVVNPDLFVTQPQIFVTGMIAVLISCGLWLQIATSQGLPVASSHAVVGAIAGFSWVAMGKNAVDWSSIGKICLGWLSTPILSGIVAIIFYNILWRSLFESKSIIRLQEWIPWLSAGLVAIFGTIVFPKFWQSSLFESLTIPRHDLSLALGGVAAISVTTYGWQQLKILQNKDNLALETVMAKFQVISACFVAFAHGSNDVGNAIAPLAAIVYVYDTNTIPFGNIPIPFWILVIGGLGIVLGLAVQGKNVIATVGENIISLVPSTGFCAEIATATTILLASRIGLPVSTSHTLVGSIVGIGLWKNRDSVDWSTIKSIVLAWIITLPAAAILGAVIFRILNSLNFLN</sequence>
<evidence type="ECO:0000256" key="5">
    <source>
        <dbReference type="ARBA" id="ARBA00023136"/>
    </source>
</evidence>
<dbReference type="AlphaFoldDB" id="A0A563VJ31"/>
<organism evidence="7 8">
    <name type="scientific">Hyella patelloides LEGE 07179</name>
    <dbReference type="NCBI Taxonomy" id="945734"/>
    <lineage>
        <taxon>Bacteria</taxon>
        <taxon>Bacillati</taxon>
        <taxon>Cyanobacteriota</taxon>
        <taxon>Cyanophyceae</taxon>
        <taxon>Pleurocapsales</taxon>
        <taxon>Hyellaceae</taxon>
        <taxon>Hyella</taxon>
    </lineage>
</organism>
<feature type="transmembrane region" description="Helical" evidence="6">
    <location>
        <begin position="291"/>
        <end position="309"/>
    </location>
</feature>
<evidence type="ECO:0000256" key="4">
    <source>
        <dbReference type="ARBA" id="ARBA00022989"/>
    </source>
</evidence>
<evidence type="ECO:0000256" key="3">
    <source>
        <dbReference type="ARBA" id="ARBA00022692"/>
    </source>
</evidence>
<keyword evidence="6" id="KW-0592">Phosphate transport</keyword>
<comment type="similarity">
    <text evidence="6">Belongs to the inorganic phosphate transporter (PiT) (TC 2.A.20) family.</text>
</comment>
<feature type="transmembrane region" description="Helical" evidence="6">
    <location>
        <begin position="174"/>
        <end position="195"/>
    </location>
</feature>
<comment type="subcellular location">
    <subcellularLocation>
        <location evidence="1 6">Membrane</location>
        <topology evidence="1 6">Multi-pass membrane protein</topology>
    </subcellularLocation>
</comment>
<feature type="transmembrane region" description="Helical" evidence="6">
    <location>
        <begin position="321"/>
        <end position="343"/>
    </location>
</feature>
<evidence type="ECO:0000256" key="2">
    <source>
        <dbReference type="ARBA" id="ARBA00022448"/>
    </source>
</evidence>
<reference evidence="7 8" key="1">
    <citation type="submission" date="2019-01" db="EMBL/GenBank/DDBJ databases">
        <authorList>
            <person name="Brito A."/>
        </authorList>
    </citation>
    <scope>NUCLEOTIDE SEQUENCE [LARGE SCALE GENOMIC DNA]</scope>
    <source>
        <strain evidence="7">1</strain>
    </source>
</reference>
<accession>A0A563VJ31</accession>
<dbReference type="PANTHER" id="PTHR11101:SF80">
    <property type="entry name" value="PHOSPHATE TRANSPORTER"/>
    <property type="match status" value="1"/>
</dbReference>
<proteinExistence type="inferred from homology"/>
<dbReference type="GO" id="GO:0005315">
    <property type="term" value="F:phosphate transmembrane transporter activity"/>
    <property type="evidence" value="ECO:0007669"/>
    <property type="project" value="InterPro"/>
</dbReference>
<protein>
    <recommendedName>
        <fullName evidence="6">Phosphate transporter</fullName>
    </recommendedName>
</protein>
<keyword evidence="5 6" id="KW-0472">Membrane</keyword>
<dbReference type="Proteomes" id="UP000320055">
    <property type="component" value="Unassembled WGS sequence"/>
</dbReference>
<feature type="transmembrane region" description="Helical" evidence="6">
    <location>
        <begin position="136"/>
        <end position="159"/>
    </location>
</feature>
<dbReference type="Pfam" id="PF01384">
    <property type="entry name" value="PHO4"/>
    <property type="match status" value="1"/>
</dbReference>
<dbReference type="GO" id="GO:0035435">
    <property type="term" value="P:phosphate ion transmembrane transport"/>
    <property type="evidence" value="ECO:0007669"/>
    <property type="project" value="TreeGrafter"/>
</dbReference>
<evidence type="ECO:0000313" key="8">
    <source>
        <dbReference type="Proteomes" id="UP000320055"/>
    </source>
</evidence>
<name>A0A563VJ31_9CYAN</name>
<dbReference type="OrthoDB" id="9779554at2"/>
<feature type="transmembrane region" description="Helical" evidence="6">
    <location>
        <begin position="35"/>
        <end position="56"/>
    </location>
</feature>
<gene>
    <name evidence="7" type="ORF">H1P_100031</name>
</gene>
<keyword evidence="8" id="KW-1185">Reference proteome</keyword>
<dbReference type="PANTHER" id="PTHR11101">
    <property type="entry name" value="PHOSPHATE TRANSPORTER"/>
    <property type="match status" value="1"/>
</dbReference>
<keyword evidence="4 6" id="KW-1133">Transmembrane helix</keyword>